<reference evidence="2 3" key="1">
    <citation type="submission" date="2023-07" db="EMBL/GenBank/DDBJ databases">
        <title>Genomic Encyclopedia of Type Strains, Phase IV (KMG-IV): sequencing the most valuable type-strain genomes for metagenomic binning, comparative biology and taxonomic classification.</title>
        <authorList>
            <person name="Goeker M."/>
        </authorList>
    </citation>
    <scope>NUCLEOTIDE SEQUENCE [LARGE SCALE GENOMIC DNA]</scope>
    <source>
        <strain evidence="2 3">DSM 18695</strain>
    </source>
</reference>
<sequence>MTSFLWIPITVAAAGFQVARNAAQRSLLTGAGPWGATLVRFLFGLPFSLVFVAIALAITPAQPRFTAIFWLWSVLGAFAQIGATAALLVAMRRSSFALGTAFQQSGLPFAALMGWAFFHDHLNPLAWGGVLVATAGLMALSWPRQAEGPRDWSAAWLGTLSGACFALCANAFRQAALGLDPVHHIPSALITVAAVQAVQSAALVIWMSLTQRPALGAALRSWRVSLGAGLFGALASAGWFSALALSPAGPVRAVGVVEMPFAALAGRRLFAERVSPWQWLFGAVTAGGVILAALG</sequence>
<evidence type="ECO:0000313" key="3">
    <source>
        <dbReference type="Proteomes" id="UP001228905"/>
    </source>
</evidence>
<feature type="transmembrane region" description="Helical" evidence="1">
    <location>
        <begin position="154"/>
        <end position="172"/>
    </location>
</feature>
<evidence type="ECO:0000256" key="1">
    <source>
        <dbReference type="SAM" id="Phobius"/>
    </source>
</evidence>
<proteinExistence type="predicted"/>
<dbReference type="Proteomes" id="UP001228905">
    <property type="component" value="Unassembled WGS sequence"/>
</dbReference>
<keyword evidence="1" id="KW-1133">Transmembrane helix</keyword>
<feature type="transmembrane region" description="Helical" evidence="1">
    <location>
        <begin position="277"/>
        <end position="294"/>
    </location>
</feature>
<organism evidence="2 3">
    <name type="scientific">Caulobacter ginsengisoli</name>
    <dbReference type="NCBI Taxonomy" id="400775"/>
    <lineage>
        <taxon>Bacteria</taxon>
        <taxon>Pseudomonadati</taxon>
        <taxon>Pseudomonadota</taxon>
        <taxon>Alphaproteobacteria</taxon>
        <taxon>Caulobacterales</taxon>
        <taxon>Caulobacteraceae</taxon>
        <taxon>Caulobacter</taxon>
    </lineage>
</organism>
<evidence type="ECO:0000313" key="2">
    <source>
        <dbReference type="EMBL" id="MDQ0462311.1"/>
    </source>
</evidence>
<protein>
    <submittedName>
        <fullName evidence="2">Drug/metabolite transporter (DMT)-like permease</fullName>
    </submittedName>
</protein>
<dbReference type="EMBL" id="JAUSVS010000001">
    <property type="protein sequence ID" value="MDQ0462311.1"/>
    <property type="molecule type" value="Genomic_DNA"/>
</dbReference>
<feature type="transmembrane region" description="Helical" evidence="1">
    <location>
        <begin position="96"/>
        <end position="118"/>
    </location>
</feature>
<accession>A0ABU0IJX8</accession>
<feature type="transmembrane region" description="Helical" evidence="1">
    <location>
        <begin position="184"/>
        <end position="209"/>
    </location>
</feature>
<dbReference type="Gene3D" id="1.10.3730.20">
    <property type="match status" value="1"/>
</dbReference>
<feature type="transmembrane region" description="Helical" evidence="1">
    <location>
        <begin position="221"/>
        <end position="242"/>
    </location>
</feature>
<dbReference type="SUPFAM" id="SSF103481">
    <property type="entry name" value="Multidrug resistance efflux transporter EmrE"/>
    <property type="match status" value="2"/>
</dbReference>
<name>A0ABU0IJX8_9CAUL</name>
<dbReference type="RefSeq" id="WP_307344514.1">
    <property type="nucleotide sequence ID" value="NZ_JAUSVS010000001.1"/>
</dbReference>
<feature type="transmembrane region" description="Helical" evidence="1">
    <location>
        <begin position="35"/>
        <end position="58"/>
    </location>
</feature>
<feature type="transmembrane region" description="Helical" evidence="1">
    <location>
        <begin position="124"/>
        <end position="142"/>
    </location>
</feature>
<dbReference type="InterPro" id="IPR037185">
    <property type="entry name" value="EmrE-like"/>
</dbReference>
<feature type="transmembrane region" description="Helical" evidence="1">
    <location>
        <begin position="6"/>
        <end position="23"/>
    </location>
</feature>
<feature type="transmembrane region" description="Helical" evidence="1">
    <location>
        <begin position="70"/>
        <end position="89"/>
    </location>
</feature>
<keyword evidence="1" id="KW-0472">Membrane</keyword>
<comment type="caution">
    <text evidence="2">The sequence shown here is derived from an EMBL/GenBank/DDBJ whole genome shotgun (WGS) entry which is preliminary data.</text>
</comment>
<keyword evidence="3" id="KW-1185">Reference proteome</keyword>
<keyword evidence="1" id="KW-0812">Transmembrane</keyword>
<gene>
    <name evidence="2" type="ORF">QO010_000059</name>
</gene>